<accession>A0A7H8N5J5</accession>
<organism evidence="2 3">
    <name type="scientific">Streptomyces buecherae</name>
    <dbReference type="NCBI Taxonomy" id="2763006"/>
    <lineage>
        <taxon>Bacteria</taxon>
        <taxon>Bacillati</taxon>
        <taxon>Actinomycetota</taxon>
        <taxon>Actinomycetes</taxon>
        <taxon>Kitasatosporales</taxon>
        <taxon>Streptomycetaceae</taxon>
        <taxon>Streptomyces</taxon>
    </lineage>
</organism>
<feature type="region of interest" description="Disordered" evidence="1">
    <location>
        <begin position="40"/>
        <end position="61"/>
    </location>
</feature>
<dbReference type="AlphaFoldDB" id="A0A7H8N5J5"/>
<evidence type="ECO:0000313" key="3">
    <source>
        <dbReference type="Proteomes" id="UP000509303"/>
    </source>
</evidence>
<protein>
    <submittedName>
        <fullName evidence="2">Uncharacterized protein</fullName>
    </submittedName>
</protein>
<sequence length="61" mass="6314">MGHSGWPLVPAGLDVEVVAAGHRDISGCRFEVHCAAERTAVPGPHAGVGTDPARGGRESRR</sequence>
<evidence type="ECO:0000256" key="1">
    <source>
        <dbReference type="SAM" id="MobiDB-lite"/>
    </source>
</evidence>
<gene>
    <name evidence="2" type="ORF">HUT08_09410</name>
</gene>
<proteinExistence type="predicted"/>
<evidence type="ECO:0000313" key="2">
    <source>
        <dbReference type="EMBL" id="QKW49740.1"/>
    </source>
</evidence>
<keyword evidence="3" id="KW-1185">Reference proteome</keyword>
<dbReference type="RefSeq" id="WP_176161474.1">
    <property type="nucleotide sequence ID" value="NZ_CP054929.1"/>
</dbReference>
<dbReference type="Proteomes" id="UP000509303">
    <property type="component" value="Chromosome"/>
</dbReference>
<name>A0A7H8N5J5_9ACTN</name>
<dbReference type="EMBL" id="CP054929">
    <property type="protein sequence ID" value="QKW49740.1"/>
    <property type="molecule type" value="Genomic_DNA"/>
</dbReference>
<reference evidence="2 3" key="1">
    <citation type="submission" date="2020-06" db="EMBL/GenBank/DDBJ databases">
        <title>Genome mining for natural products.</title>
        <authorList>
            <person name="Zhang B."/>
            <person name="Shi J."/>
            <person name="Ge H."/>
        </authorList>
    </citation>
    <scope>NUCLEOTIDE SEQUENCE [LARGE SCALE GENOMIC DNA]</scope>
    <source>
        <strain evidence="2 3">NA00687</strain>
    </source>
</reference>